<evidence type="ECO:0000313" key="3">
    <source>
        <dbReference type="Proteomes" id="UP001626550"/>
    </source>
</evidence>
<evidence type="ECO:0000313" key="2">
    <source>
        <dbReference type="EMBL" id="KAL3318548.1"/>
    </source>
</evidence>
<keyword evidence="3" id="KW-1185">Reference proteome</keyword>
<keyword evidence="1" id="KW-0732">Signal</keyword>
<name>A0ABD2QG81_9PLAT</name>
<gene>
    <name evidence="2" type="ORF">Ciccas_002784</name>
</gene>
<dbReference type="AlphaFoldDB" id="A0ABD2QG81"/>
<dbReference type="Proteomes" id="UP001626550">
    <property type="component" value="Unassembled WGS sequence"/>
</dbReference>
<dbReference type="SUPFAM" id="SSF158791">
    <property type="entry name" value="MgtE N-terminal domain-like"/>
    <property type="match status" value="1"/>
</dbReference>
<evidence type="ECO:0000256" key="1">
    <source>
        <dbReference type="SAM" id="SignalP"/>
    </source>
</evidence>
<sequence length="382" mass="42517">MIKTIFLALGVMCLVKHGYTYDLENVSILDLAEKCPDEFSYVEAAKKYIEKAACVGRQLAKDGKYGPALTSTGLFKKIDAVLKDMSDHECSAQHLDFSDELFAYMDAMGCVAKSIYDTMTQGGIDIPESHINGITEGSVEDLFAMSFSCIGETYQVATWELEKGLICVGKHLHMAGLPITRNSENNTDADILSGLWEISSICQNSDIEYMQAVLSLMGKTACLSESLALSVGESMNPSDMESVIKNVEDDFIDEIEKKVEDESPKDAAGELKEDPEKAAEILNKMEKNDSAKVDEIIDKLPEKEKDQIEKLVDVEKLDPCAKQEEKKLEDEPVKEAVEELKKEIELHPGQTADIIGELKKDDPEKYEEIEELLPDIFDVFLD</sequence>
<reference evidence="2 3" key="1">
    <citation type="submission" date="2024-11" db="EMBL/GenBank/DDBJ databases">
        <title>Adaptive evolution of stress response genes in parasites aligns with host niche diversity.</title>
        <authorList>
            <person name="Hahn C."/>
            <person name="Resl P."/>
        </authorList>
    </citation>
    <scope>NUCLEOTIDE SEQUENCE [LARGE SCALE GENOMIC DNA]</scope>
    <source>
        <strain evidence="2">EGGRZ-B1_66</strain>
        <tissue evidence="2">Body</tissue>
    </source>
</reference>
<accession>A0ABD2QG81</accession>
<dbReference type="EMBL" id="JBJKFK010000231">
    <property type="protein sequence ID" value="KAL3318548.1"/>
    <property type="molecule type" value="Genomic_DNA"/>
</dbReference>
<feature type="chain" id="PRO_5044749398" evidence="1">
    <location>
        <begin position="21"/>
        <end position="382"/>
    </location>
</feature>
<protein>
    <submittedName>
        <fullName evidence="2">Uncharacterized protein</fullName>
    </submittedName>
</protein>
<feature type="signal peptide" evidence="1">
    <location>
        <begin position="1"/>
        <end position="20"/>
    </location>
</feature>
<proteinExistence type="predicted"/>
<organism evidence="2 3">
    <name type="scientific">Cichlidogyrus casuarinus</name>
    <dbReference type="NCBI Taxonomy" id="1844966"/>
    <lineage>
        <taxon>Eukaryota</taxon>
        <taxon>Metazoa</taxon>
        <taxon>Spiralia</taxon>
        <taxon>Lophotrochozoa</taxon>
        <taxon>Platyhelminthes</taxon>
        <taxon>Monogenea</taxon>
        <taxon>Monopisthocotylea</taxon>
        <taxon>Dactylogyridea</taxon>
        <taxon>Ancyrocephalidae</taxon>
        <taxon>Cichlidogyrus</taxon>
    </lineage>
</organism>
<comment type="caution">
    <text evidence="2">The sequence shown here is derived from an EMBL/GenBank/DDBJ whole genome shotgun (WGS) entry which is preliminary data.</text>
</comment>